<keyword evidence="7" id="KW-1185">Reference proteome</keyword>
<comment type="caution">
    <text evidence="6">The sequence shown here is derived from an EMBL/GenBank/DDBJ whole genome shotgun (WGS) entry which is preliminary data.</text>
</comment>
<dbReference type="FunFam" id="3.40.50.1360:FF:000003">
    <property type="entry name" value="Glucosamine-6-phosphate deaminase"/>
    <property type="match status" value="1"/>
</dbReference>
<comment type="caution">
    <text evidence="4">Lacks conserved residue(s) required for the propagation of feature annotation.</text>
</comment>
<comment type="pathway">
    <text evidence="4">Amino-sugar metabolism; N-acetylneuraminate degradation; D-fructose 6-phosphate from N-acetylneuraminate: step 5/5.</text>
</comment>
<dbReference type="CDD" id="cd01399">
    <property type="entry name" value="GlcN6P_deaminase"/>
    <property type="match status" value="1"/>
</dbReference>
<feature type="domain" description="Glucosamine/galactosamine-6-phosphate isomerase" evidence="5">
    <location>
        <begin position="18"/>
        <end position="217"/>
    </location>
</feature>
<evidence type="ECO:0000313" key="7">
    <source>
        <dbReference type="Proteomes" id="UP000287857"/>
    </source>
</evidence>
<dbReference type="AlphaFoldDB" id="A0A429ZZP4"/>
<evidence type="ECO:0000256" key="4">
    <source>
        <dbReference type="HAMAP-Rule" id="MF_01241"/>
    </source>
</evidence>
<evidence type="ECO:0000259" key="5">
    <source>
        <dbReference type="Pfam" id="PF01182"/>
    </source>
</evidence>
<feature type="active site" description="For ring-opening step" evidence="4">
    <location>
        <position position="129"/>
    </location>
</feature>
<dbReference type="Proteomes" id="UP000287857">
    <property type="component" value="Unassembled WGS sequence"/>
</dbReference>
<dbReference type="OrthoDB" id="9791139at2"/>
<evidence type="ECO:0000256" key="1">
    <source>
        <dbReference type="ARBA" id="ARBA00000644"/>
    </source>
</evidence>
<dbReference type="Pfam" id="PF01182">
    <property type="entry name" value="Glucosamine_iso"/>
    <property type="match status" value="1"/>
</dbReference>
<dbReference type="GO" id="GO:0006043">
    <property type="term" value="P:glucosamine catabolic process"/>
    <property type="evidence" value="ECO:0007669"/>
    <property type="project" value="TreeGrafter"/>
</dbReference>
<dbReference type="GO" id="GO:0005975">
    <property type="term" value="P:carbohydrate metabolic process"/>
    <property type="evidence" value="ECO:0007669"/>
    <property type="project" value="InterPro"/>
</dbReference>
<feature type="active site" description="Proton acceptor; for enolization step" evidence="4">
    <location>
        <position position="63"/>
    </location>
</feature>
<comment type="function">
    <text evidence="4">Catalyzes the reversible isomerization-deamination of glucosamine 6-phosphate (GlcN6P) to form fructose 6-phosphate (Fru6P) and ammonium ion.</text>
</comment>
<protein>
    <recommendedName>
        <fullName evidence="4">Glucosamine-6-phosphate deaminase</fullName>
        <ecNumber evidence="4">3.5.99.6</ecNumber>
    </recommendedName>
    <alternativeName>
        <fullName evidence="4">GlcN6P deaminase</fullName>
        <shortName evidence="4">GNPDA</shortName>
    </alternativeName>
    <alternativeName>
        <fullName evidence="4">Glucosamine-6-phosphate isomerase</fullName>
    </alternativeName>
</protein>
<dbReference type="GO" id="GO:0019262">
    <property type="term" value="P:N-acetylneuraminate catabolic process"/>
    <property type="evidence" value="ECO:0007669"/>
    <property type="project" value="UniProtKB-UniRule"/>
</dbReference>
<reference evidence="6 7" key="1">
    <citation type="submission" date="2017-05" db="EMBL/GenBank/DDBJ databases">
        <title>Vagococcus spp. assemblies.</title>
        <authorList>
            <person name="Gulvik C.A."/>
        </authorList>
    </citation>
    <scope>NUCLEOTIDE SEQUENCE [LARGE SCALE GENOMIC DNA]</scope>
    <source>
        <strain evidence="6 7">SS1995</strain>
    </source>
</reference>
<dbReference type="InterPro" id="IPR006148">
    <property type="entry name" value="Glc/Gal-6P_isomerase"/>
</dbReference>
<keyword evidence="3 4" id="KW-0119">Carbohydrate metabolism</keyword>
<dbReference type="RefSeq" id="WP_125983451.1">
    <property type="nucleotide sequence ID" value="NZ_NGJS01000004.1"/>
</dbReference>
<dbReference type="GO" id="GO:0005737">
    <property type="term" value="C:cytoplasm"/>
    <property type="evidence" value="ECO:0007669"/>
    <property type="project" value="TreeGrafter"/>
</dbReference>
<sequence length="236" mass="25928">MKIITVKDQVEGGKKAFDLIKNAMGNHEIKTLGLATGSTPKTLYKEMVTSNLDFRNLQSINLDEYVGLPANNSQSYHFFMEEHLFKAKPFKINYIPNGVAENIEAECIRYNKIIDENPVDIQILGIGENAHIGFNEPGSSFGSETREVALTESTIKANSRNFENISDVPTHAISMGIKSIMHAKKIILLAFGEKKAEAVKQTITGPISEDIPSSVLQLHPDVTLIVDQAAASKIDA</sequence>
<keyword evidence="2 4" id="KW-0378">Hydrolase</keyword>
<feature type="active site" description="Proton acceptor; for ring-opening step" evidence="4">
    <location>
        <position position="131"/>
    </location>
</feature>
<organism evidence="6 7">
    <name type="scientific">Vagococcus vulneris</name>
    <dbReference type="NCBI Taxonomy" id="1977869"/>
    <lineage>
        <taxon>Bacteria</taxon>
        <taxon>Bacillati</taxon>
        <taxon>Bacillota</taxon>
        <taxon>Bacilli</taxon>
        <taxon>Lactobacillales</taxon>
        <taxon>Enterococcaceae</taxon>
        <taxon>Vagococcus</taxon>
    </lineage>
</organism>
<name>A0A429ZZP4_9ENTE</name>
<accession>A0A429ZZP4</accession>
<evidence type="ECO:0000256" key="3">
    <source>
        <dbReference type="ARBA" id="ARBA00023277"/>
    </source>
</evidence>
<dbReference type="GO" id="GO:0006046">
    <property type="term" value="P:N-acetylglucosamine catabolic process"/>
    <property type="evidence" value="ECO:0007669"/>
    <property type="project" value="UniProtKB-UniRule"/>
</dbReference>
<dbReference type="UniPathway" id="UPA00629">
    <property type="reaction ID" value="UER00684"/>
</dbReference>
<dbReference type="InterPro" id="IPR037171">
    <property type="entry name" value="NagB/RpiA_transferase-like"/>
</dbReference>
<comment type="similarity">
    <text evidence="4">Belongs to the glucosamine/galactosamine-6-phosphate isomerase family. NagB subfamily.</text>
</comment>
<dbReference type="PANTHER" id="PTHR11280:SF5">
    <property type="entry name" value="GLUCOSAMINE-6-PHOSPHATE ISOMERASE"/>
    <property type="match status" value="1"/>
</dbReference>
<evidence type="ECO:0000313" key="6">
    <source>
        <dbReference type="EMBL" id="RST99511.1"/>
    </source>
</evidence>
<dbReference type="EC" id="3.5.99.6" evidence="4"/>
<dbReference type="GO" id="GO:0004342">
    <property type="term" value="F:glucosamine-6-phosphate deaminase activity"/>
    <property type="evidence" value="ECO:0007669"/>
    <property type="project" value="UniProtKB-UniRule"/>
</dbReference>
<dbReference type="EMBL" id="NGJS01000004">
    <property type="protein sequence ID" value="RST99511.1"/>
    <property type="molecule type" value="Genomic_DNA"/>
</dbReference>
<dbReference type="GO" id="GO:0042802">
    <property type="term" value="F:identical protein binding"/>
    <property type="evidence" value="ECO:0007669"/>
    <property type="project" value="TreeGrafter"/>
</dbReference>
<proteinExistence type="inferred from homology"/>
<feature type="active site" description="For ring-opening step" evidence="4">
    <location>
        <position position="136"/>
    </location>
</feature>
<comment type="catalytic activity">
    <reaction evidence="1 4">
        <text>alpha-D-glucosamine 6-phosphate + H2O = beta-D-fructose 6-phosphate + NH4(+)</text>
        <dbReference type="Rhea" id="RHEA:12172"/>
        <dbReference type="ChEBI" id="CHEBI:15377"/>
        <dbReference type="ChEBI" id="CHEBI:28938"/>
        <dbReference type="ChEBI" id="CHEBI:57634"/>
        <dbReference type="ChEBI" id="CHEBI:75989"/>
        <dbReference type="EC" id="3.5.99.6"/>
    </reaction>
</comment>
<dbReference type="InterPro" id="IPR004547">
    <property type="entry name" value="Glucosamine6P_isomerase"/>
</dbReference>
<dbReference type="PANTHER" id="PTHR11280">
    <property type="entry name" value="GLUCOSAMINE-6-PHOSPHATE ISOMERASE"/>
    <property type="match status" value="1"/>
</dbReference>
<dbReference type="NCBIfam" id="TIGR00502">
    <property type="entry name" value="nagB"/>
    <property type="match status" value="1"/>
</dbReference>
<gene>
    <name evidence="4" type="primary">nagB</name>
    <name evidence="6" type="ORF">CBF37_04080</name>
</gene>
<dbReference type="SUPFAM" id="SSF100950">
    <property type="entry name" value="NagB/RpiA/CoA transferase-like"/>
    <property type="match status" value="1"/>
</dbReference>
<dbReference type="HAMAP" id="MF_01241">
    <property type="entry name" value="GlcN6P_deamin"/>
    <property type="match status" value="1"/>
</dbReference>
<dbReference type="Gene3D" id="3.40.50.1360">
    <property type="match status" value="1"/>
</dbReference>
<evidence type="ECO:0000256" key="2">
    <source>
        <dbReference type="ARBA" id="ARBA00022801"/>
    </source>
</evidence>